<sequence length="132" mass="14048">MRIGCLIERGLAGGAEVEVLAGFRGAKYRPWPGGERGRLNALRTVGASTHDSGHVELVAPDRQRQGLRYRTTAELFGRNRTECGEIDPAQCIGAWAALAVAATVGRGSGGRGRCDEGQRQRGERADGECRGA</sequence>
<feature type="compositionally biased region" description="Basic and acidic residues" evidence="1">
    <location>
        <begin position="112"/>
        <end position="132"/>
    </location>
</feature>
<evidence type="ECO:0000313" key="3">
    <source>
        <dbReference type="Proteomes" id="UP000196778"/>
    </source>
</evidence>
<evidence type="ECO:0000256" key="1">
    <source>
        <dbReference type="SAM" id="MobiDB-lite"/>
    </source>
</evidence>
<proteinExistence type="predicted"/>
<dbReference type="EMBL" id="FUKR01000025">
    <property type="protein sequence ID" value="SJN25532.1"/>
    <property type="molecule type" value="Genomic_DNA"/>
</dbReference>
<accession>A0A1R4J0B5</accession>
<keyword evidence="3" id="KW-1185">Reference proteome</keyword>
<gene>
    <name evidence="2" type="ORF">FM119_04690</name>
</gene>
<feature type="region of interest" description="Disordered" evidence="1">
    <location>
        <begin position="105"/>
        <end position="132"/>
    </location>
</feature>
<organism evidence="2 3">
    <name type="scientific">Mycetocola reblochoni REB411</name>
    <dbReference type="NCBI Taxonomy" id="1255698"/>
    <lineage>
        <taxon>Bacteria</taxon>
        <taxon>Bacillati</taxon>
        <taxon>Actinomycetota</taxon>
        <taxon>Actinomycetes</taxon>
        <taxon>Micrococcales</taxon>
        <taxon>Microbacteriaceae</taxon>
        <taxon>Mycetocola</taxon>
    </lineage>
</organism>
<dbReference type="AlphaFoldDB" id="A0A1R4J0B5"/>
<evidence type="ECO:0000313" key="2">
    <source>
        <dbReference type="EMBL" id="SJN25532.1"/>
    </source>
</evidence>
<protein>
    <submittedName>
        <fullName evidence="2">Uncharacterized protein</fullName>
    </submittedName>
</protein>
<reference evidence="3" key="1">
    <citation type="submission" date="2017-02" db="EMBL/GenBank/DDBJ databases">
        <authorList>
            <person name="Dridi B."/>
        </authorList>
    </citation>
    <scope>NUCLEOTIDE SEQUENCE [LARGE SCALE GENOMIC DNA]</scope>
    <source>
        <strain evidence="3">EB411</strain>
    </source>
</reference>
<name>A0A1R4J0B5_9MICO</name>
<dbReference type="Proteomes" id="UP000196778">
    <property type="component" value="Unassembled WGS sequence"/>
</dbReference>